<evidence type="ECO:0000313" key="2">
    <source>
        <dbReference type="EMBL" id="OEH76672.1"/>
    </source>
</evidence>
<evidence type="ECO:0000256" key="1">
    <source>
        <dbReference type="SAM" id="MobiDB-lite"/>
    </source>
</evidence>
<sequence length="580" mass="64451">MNLGIFPELRPTRERQPSQQVQAQSREKQLFENLCRSHLRRGLLCARVSRVLQQQQQHHYHQLLLPCSSLRRKFRSQAAACRADTVAKDEEYQLLLYLLQQLLLPEDAAAAATAIDYDLLGSKNRLVALCDAEWQQQQDEAATTMLLLPPLAAVLSSCCCASSSSSATGAVSAAPPTHRQLLQQHVLQELQRLEQQQSLRPTTPLTLSPVIDVFVTPSGPAASNAQWLLPVESHFCTQSSLAAADALGGAMLQQLLQRHVDFLQLLQQPYPDYQHEQHPRMQNYVNTQKGVLPPEELCLFLVHEQLELLKQLHQVGLLHCDISLSSFTVAPAASAVAEERLPQQRQFAHSQMTLKKHPLLPEGAASAIVLYGGELGCGLDMRGLCSSFCPIDDRFTDACQHDSRNNWVLHGIDLRAIAHAAGNLLLGRRWPLRQKQHSVESSTPPHHDENKAMHQHQQRLLLLRPEVDIHLPLKRHAAAEFWQLLVGRCFNFENNMIRQDPAAAEALSVLLGNSSAATTSLLTAGQVWEAAKCTSIMRNKSTDFHAAIAKEQQQQHAIRASPPSITQAENEGSASRRGLA</sequence>
<dbReference type="InParanoid" id="A0A1D3CZN4"/>
<name>A0A1D3CZN4_9EIME</name>
<keyword evidence="3" id="KW-1185">Reference proteome</keyword>
<feature type="region of interest" description="Disordered" evidence="1">
    <location>
        <begin position="551"/>
        <end position="580"/>
    </location>
</feature>
<proteinExistence type="predicted"/>
<dbReference type="InterPro" id="IPR011009">
    <property type="entry name" value="Kinase-like_dom_sf"/>
</dbReference>
<feature type="region of interest" description="Disordered" evidence="1">
    <location>
        <begin position="1"/>
        <end position="22"/>
    </location>
</feature>
<dbReference type="Proteomes" id="UP000095192">
    <property type="component" value="Unassembled WGS sequence"/>
</dbReference>
<dbReference type="SUPFAM" id="SSF56112">
    <property type="entry name" value="Protein kinase-like (PK-like)"/>
    <property type="match status" value="1"/>
</dbReference>
<gene>
    <name evidence="2" type="ORF">cyc_08525</name>
</gene>
<dbReference type="VEuPathDB" id="ToxoDB:cyc_08525"/>
<evidence type="ECO:0008006" key="4">
    <source>
        <dbReference type="Google" id="ProtNLM"/>
    </source>
</evidence>
<organism evidence="2 3">
    <name type="scientific">Cyclospora cayetanensis</name>
    <dbReference type="NCBI Taxonomy" id="88456"/>
    <lineage>
        <taxon>Eukaryota</taxon>
        <taxon>Sar</taxon>
        <taxon>Alveolata</taxon>
        <taxon>Apicomplexa</taxon>
        <taxon>Conoidasida</taxon>
        <taxon>Coccidia</taxon>
        <taxon>Eucoccidiorida</taxon>
        <taxon>Eimeriorina</taxon>
        <taxon>Eimeriidae</taxon>
        <taxon>Cyclospora</taxon>
    </lineage>
</organism>
<dbReference type="EMBL" id="JROU02001376">
    <property type="protein sequence ID" value="OEH76672.1"/>
    <property type="molecule type" value="Genomic_DNA"/>
</dbReference>
<accession>A0A1D3CZN4</accession>
<dbReference type="Gene3D" id="1.10.510.10">
    <property type="entry name" value="Transferase(Phosphotransferase) domain 1"/>
    <property type="match status" value="1"/>
</dbReference>
<feature type="compositionally biased region" description="Polar residues" evidence="1">
    <location>
        <begin position="563"/>
        <end position="573"/>
    </location>
</feature>
<protein>
    <recommendedName>
        <fullName evidence="4">Protein kinase domain-containing protein</fullName>
    </recommendedName>
</protein>
<reference evidence="2 3" key="1">
    <citation type="journal article" date="2016" name="BMC Genomics">
        <title>Comparative genomics reveals Cyclospora cayetanensis possesses coccidia-like metabolism and invasion components but unique surface antigens.</title>
        <authorList>
            <person name="Liu S."/>
            <person name="Wang L."/>
            <person name="Zheng H."/>
            <person name="Xu Z."/>
            <person name="Roellig D.M."/>
            <person name="Li N."/>
            <person name="Frace M.A."/>
            <person name="Tang K."/>
            <person name="Arrowood M.J."/>
            <person name="Moss D.M."/>
            <person name="Zhang L."/>
            <person name="Feng Y."/>
            <person name="Xiao L."/>
        </authorList>
    </citation>
    <scope>NUCLEOTIDE SEQUENCE [LARGE SCALE GENOMIC DNA]</scope>
    <source>
        <strain evidence="2 3">CHN_HEN01</strain>
    </source>
</reference>
<comment type="caution">
    <text evidence="2">The sequence shown here is derived from an EMBL/GenBank/DDBJ whole genome shotgun (WGS) entry which is preliminary data.</text>
</comment>
<dbReference type="AlphaFoldDB" id="A0A1D3CZN4"/>
<evidence type="ECO:0000313" key="3">
    <source>
        <dbReference type="Proteomes" id="UP000095192"/>
    </source>
</evidence>